<evidence type="ECO:0000256" key="2">
    <source>
        <dbReference type="ARBA" id="ARBA00022475"/>
    </source>
</evidence>
<evidence type="ECO:0000313" key="8">
    <source>
        <dbReference type="Proteomes" id="UP000287910"/>
    </source>
</evidence>
<dbReference type="EMBL" id="RYYR01000013">
    <property type="protein sequence ID" value="RUL51905.1"/>
    <property type="molecule type" value="Genomic_DNA"/>
</dbReference>
<comment type="caution">
    <text evidence="7">The sequence shown here is derived from an EMBL/GenBank/DDBJ whole genome shotgun (WGS) entry which is preliminary data.</text>
</comment>
<evidence type="ECO:0000256" key="1">
    <source>
        <dbReference type="ARBA" id="ARBA00004651"/>
    </source>
</evidence>
<keyword evidence="8" id="KW-1185">Reference proteome</keyword>
<evidence type="ECO:0000256" key="4">
    <source>
        <dbReference type="ARBA" id="ARBA00022989"/>
    </source>
</evidence>
<dbReference type="PANTHER" id="PTHR33931">
    <property type="entry name" value="HOLIN-LIKE PROTEIN CIDA-RELATED"/>
    <property type="match status" value="1"/>
</dbReference>
<proteinExistence type="predicted"/>
<keyword evidence="4 6" id="KW-1133">Transmembrane helix</keyword>
<protein>
    <submittedName>
        <fullName evidence="7">CidA/LrgA family protein</fullName>
    </submittedName>
</protein>
<feature type="transmembrane region" description="Helical" evidence="6">
    <location>
        <begin position="84"/>
        <end position="106"/>
    </location>
</feature>
<dbReference type="RefSeq" id="WP_126659261.1">
    <property type="nucleotide sequence ID" value="NZ_RYYR01000013.1"/>
</dbReference>
<gene>
    <name evidence="7" type="ORF">EK386_11215</name>
</gene>
<accession>A0A432LB96</accession>
<name>A0A432LB96_9BACI</name>
<keyword evidence="2" id="KW-1003">Cell membrane</keyword>
<dbReference type="InterPro" id="IPR005538">
    <property type="entry name" value="LrgA/CidA"/>
</dbReference>
<reference evidence="7 8" key="1">
    <citation type="submission" date="2018-12" db="EMBL/GenBank/DDBJ databases">
        <title>Lysinibacillus antri sp. nov., isolated from a cave soil.</title>
        <authorList>
            <person name="Narsing Rao M.P."/>
            <person name="Zhang H."/>
            <person name="Dong Z.-Y."/>
            <person name="Niu X.-K."/>
            <person name="Zhang K."/>
            <person name="Fang B.-Z."/>
            <person name="Kang Y.-Q."/>
            <person name="Xiao M."/>
            <person name="Li W.-J."/>
        </authorList>
    </citation>
    <scope>NUCLEOTIDE SEQUENCE [LARGE SCALE GENOMIC DNA]</scope>
    <source>
        <strain evidence="7 8">SYSU K30002</strain>
    </source>
</reference>
<evidence type="ECO:0000313" key="7">
    <source>
        <dbReference type="EMBL" id="RUL51905.1"/>
    </source>
</evidence>
<feature type="transmembrane region" description="Helical" evidence="6">
    <location>
        <begin position="31"/>
        <end position="47"/>
    </location>
</feature>
<dbReference type="GO" id="GO:0005886">
    <property type="term" value="C:plasma membrane"/>
    <property type="evidence" value="ECO:0007669"/>
    <property type="project" value="UniProtKB-SubCell"/>
</dbReference>
<keyword evidence="3 6" id="KW-0812">Transmembrane</keyword>
<sequence length="139" mass="15742">MRIIRTILQIIILYIFYYMGVLIVHYTGLPLPASVIGLILLAACLQFKLVKVDYIREGAGFLLAFMTLFFIPPMIGIIDYPELLSLHGVILMIAVFLSTMFTIFITSTLSEKIEKKELAVKEKKDREGEGAIESSHIHH</sequence>
<comment type="subcellular location">
    <subcellularLocation>
        <location evidence="1">Cell membrane</location>
        <topology evidence="1">Multi-pass membrane protein</topology>
    </subcellularLocation>
</comment>
<organism evidence="7 8">
    <name type="scientific">Lysinibacillus antri</name>
    <dbReference type="NCBI Taxonomy" id="2498145"/>
    <lineage>
        <taxon>Bacteria</taxon>
        <taxon>Bacillati</taxon>
        <taxon>Bacillota</taxon>
        <taxon>Bacilli</taxon>
        <taxon>Bacillales</taxon>
        <taxon>Bacillaceae</taxon>
        <taxon>Lysinibacillus</taxon>
    </lineage>
</organism>
<feature type="transmembrane region" description="Helical" evidence="6">
    <location>
        <begin position="59"/>
        <end position="78"/>
    </location>
</feature>
<dbReference type="Pfam" id="PF03788">
    <property type="entry name" value="LrgA"/>
    <property type="match status" value="1"/>
</dbReference>
<dbReference type="AlphaFoldDB" id="A0A432LB96"/>
<dbReference type="PANTHER" id="PTHR33931:SF6">
    <property type="entry name" value="INTEGRAL MEMBRANE PROTEIN YXZK-RELATED"/>
    <property type="match status" value="1"/>
</dbReference>
<keyword evidence="5 6" id="KW-0472">Membrane</keyword>
<feature type="transmembrane region" description="Helical" evidence="6">
    <location>
        <begin position="7"/>
        <end position="25"/>
    </location>
</feature>
<dbReference type="Proteomes" id="UP000287910">
    <property type="component" value="Unassembled WGS sequence"/>
</dbReference>
<evidence type="ECO:0000256" key="3">
    <source>
        <dbReference type="ARBA" id="ARBA00022692"/>
    </source>
</evidence>
<evidence type="ECO:0000256" key="6">
    <source>
        <dbReference type="SAM" id="Phobius"/>
    </source>
</evidence>
<evidence type="ECO:0000256" key="5">
    <source>
        <dbReference type="ARBA" id="ARBA00023136"/>
    </source>
</evidence>